<sequence length="143" mass="16864">MKCAANDPNLIEMYYAVKILNNPKDKFYLFKDNYYEDFSIIHEQTELNIVAIKLEKNQIFDKPIPDIISPTLQPKYINFNEYGIYIFTFIFLSFIIIFVGCWASKDLSKWYAIKEEEEEEKQQNGKKSSVEMITYASTSILEP</sequence>
<dbReference type="Proteomes" id="UP000887579">
    <property type="component" value="Unplaced"/>
</dbReference>
<accession>A0AC34FC97</accession>
<proteinExistence type="predicted"/>
<evidence type="ECO:0000313" key="1">
    <source>
        <dbReference type="Proteomes" id="UP000887579"/>
    </source>
</evidence>
<evidence type="ECO:0000313" key="2">
    <source>
        <dbReference type="WBParaSite" id="ES5_v2.g14568.t1"/>
    </source>
</evidence>
<reference evidence="2" key="1">
    <citation type="submission" date="2022-11" db="UniProtKB">
        <authorList>
            <consortium name="WormBaseParasite"/>
        </authorList>
    </citation>
    <scope>IDENTIFICATION</scope>
</reference>
<name>A0AC34FC97_9BILA</name>
<organism evidence="1 2">
    <name type="scientific">Panagrolaimus sp. ES5</name>
    <dbReference type="NCBI Taxonomy" id="591445"/>
    <lineage>
        <taxon>Eukaryota</taxon>
        <taxon>Metazoa</taxon>
        <taxon>Ecdysozoa</taxon>
        <taxon>Nematoda</taxon>
        <taxon>Chromadorea</taxon>
        <taxon>Rhabditida</taxon>
        <taxon>Tylenchina</taxon>
        <taxon>Panagrolaimomorpha</taxon>
        <taxon>Panagrolaimoidea</taxon>
        <taxon>Panagrolaimidae</taxon>
        <taxon>Panagrolaimus</taxon>
    </lineage>
</organism>
<protein>
    <submittedName>
        <fullName evidence="2">Uncharacterized protein</fullName>
    </submittedName>
</protein>
<dbReference type="WBParaSite" id="ES5_v2.g14568.t1">
    <property type="protein sequence ID" value="ES5_v2.g14568.t1"/>
    <property type="gene ID" value="ES5_v2.g14568"/>
</dbReference>